<dbReference type="PROSITE" id="PS51671">
    <property type="entry name" value="ACT"/>
    <property type="match status" value="1"/>
</dbReference>
<evidence type="ECO:0000256" key="9">
    <source>
        <dbReference type="ARBA" id="ARBA00023141"/>
    </source>
</evidence>
<evidence type="ECO:0000259" key="11">
    <source>
        <dbReference type="PROSITE" id="PS51176"/>
    </source>
</evidence>
<dbReference type="PROSITE" id="PS51176">
    <property type="entry name" value="PDH_ADH"/>
    <property type="match status" value="1"/>
</dbReference>
<dbReference type="Proteomes" id="UP000248646">
    <property type="component" value="Unassembled WGS sequence"/>
</dbReference>
<keyword evidence="9" id="KW-0057">Aromatic amino acid biosynthesis</keyword>
<dbReference type="InterPro" id="IPR003099">
    <property type="entry name" value="Prephen_DH"/>
</dbReference>
<proteinExistence type="inferred from homology"/>
<comment type="pathway">
    <text evidence="1">Amino-acid biosynthesis; L-tyrosine biosynthesis; (4-hydroxyphenyl)pyruvate from prephenate (NAD(+) route): step 1/1.</text>
</comment>
<evidence type="ECO:0000259" key="12">
    <source>
        <dbReference type="PROSITE" id="PS51671"/>
    </source>
</evidence>
<evidence type="ECO:0000256" key="4">
    <source>
        <dbReference type="ARBA" id="ARBA00016891"/>
    </source>
</evidence>
<gene>
    <name evidence="13" type="ORF">C7437_101821</name>
</gene>
<evidence type="ECO:0000256" key="8">
    <source>
        <dbReference type="ARBA" id="ARBA00023027"/>
    </source>
</evidence>
<reference evidence="13 14" key="1">
    <citation type="submission" date="2018-06" db="EMBL/GenBank/DDBJ databases">
        <title>Genomic Encyclopedia of Type Strains, Phase IV (KMG-IV): sequencing the most valuable type-strain genomes for metagenomic binning, comparative biology and taxonomic classification.</title>
        <authorList>
            <person name="Goeker M."/>
        </authorList>
    </citation>
    <scope>NUCLEOTIDE SEQUENCE [LARGE SCALE GENOMIC DNA]</scope>
    <source>
        <strain evidence="13 14">DSM 5</strain>
    </source>
</reference>
<dbReference type="InterPro" id="IPR050812">
    <property type="entry name" value="Preph/Arog_dehydrog"/>
</dbReference>
<dbReference type="SUPFAM" id="SSF51735">
    <property type="entry name" value="NAD(P)-binding Rossmann-fold domains"/>
    <property type="match status" value="1"/>
</dbReference>
<dbReference type="RefSeq" id="WP_111438327.1">
    <property type="nucleotide sequence ID" value="NZ_QKZI01000001.1"/>
</dbReference>
<feature type="domain" description="Prephenate/arogenate dehydrogenase" evidence="11">
    <location>
        <begin position="3"/>
        <end position="291"/>
    </location>
</feature>
<dbReference type="PANTHER" id="PTHR21363:SF0">
    <property type="entry name" value="PREPHENATE DEHYDROGENASE [NADP(+)]"/>
    <property type="match status" value="1"/>
</dbReference>
<dbReference type="Gene3D" id="1.10.3660.10">
    <property type="entry name" value="6-phosphogluconate dehydrogenase C-terminal like domain"/>
    <property type="match status" value="1"/>
</dbReference>
<evidence type="ECO:0000256" key="7">
    <source>
        <dbReference type="ARBA" id="ARBA00023002"/>
    </source>
</evidence>
<protein>
    <recommendedName>
        <fullName evidence="4">Prephenate dehydrogenase</fullName>
        <ecNumber evidence="3">1.3.1.12</ecNumber>
    </recommendedName>
</protein>
<dbReference type="InterPro" id="IPR036291">
    <property type="entry name" value="NAD(P)-bd_dom_sf"/>
</dbReference>
<dbReference type="GO" id="GO:0004665">
    <property type="term" value="F:prephenate dehydrogenase (NADP+) activity"/>
    <property type="evidence" value="ECO:0007669"/>
    <property type="project" value="InterPro"/>
</dbReference>
<dbReference type="InterPro" id="IPR046826">
    <property type="entry name" value="PDH_N"/>
</dbReference>
<organism evidence="13 14">
    <name type="scientific">Psychrobacillus insolitus</name>
    <dbReference type="NCBI Taxonomy" id="1461"/>
    <lineage>
        <taxon>Bacteria</taxon>
        <taxon>Bacillati</taxon>
        <taxon>Bacillota</taxon>
        <taxon>Bacilli</taxon>
        <taxon>Bacillales</taxon>
        <taxon>Bacillaceae</taxon>
        <taxon>Psychrobacillus</taxon>
    </lineage>
</organism>
<name>A0A2W7MLP2_9BACI</name>
<keyword evidence="6" id="KW-0028">Amino-acid biosynthesis</keyword>
<feature type="domain" description="ACT" evidence="12">
    <location>
        <begin position="296"/>
        <end position="366"/>
    </location>
</feature>
<dbReference type="Gene3D" id="3.40.50.720">
    <property type="entry name" value="NAD(P)-binding Rossmann-like Domain"/>
    <property type="match status" value="1"/>
</dbReference>
<evidence type="ECO:0000313" key="13">
    <source>
        <dbReference type="EMBL" id="PZX07700.1"/>
    </source>
</evidence>
<dbReference type="AlphaFoldDB" id="A0A2W7MLP2"/>
<comment type="similarity">
    <text evidence="2">Belongs to the prephenate/arogenate dehydrogenase family.</text>
</comment>
<dbReference type="GO" id="GO:0006571">
    <property type="term" value="P:tyrosine biosynthetic process"/>
    <property type="evidence" value="ECO:0007669"/>
    <property type="project" value="UniProtKB-UniPathway"/>
</dbReference>
<keyword evidence="7" id="KW-0560">Oxidoreductase</keyword>
<evidence type="ECO:0000256" key="2">
    <source>
        <dbReference type="ARBA" id="ARBA00007964"/>
    </source>
</evidence>
<dbReference type="Pfam" id="PF02153">
    <property type="entry name" value="PDH_N"/>
    <property type="match status" value="1"/>
</dbReference>
<dbReference type="GO" id="GO:0070403">
    <property type="term" value="F:NAD+ binding"/>
    <property type="evidence" value="ECO:0007669"/>
    <property type="project" value="InterPro"/>
</dbReference>
<dbReference type="EMBL" id="QKZI01000001">
    <property type="protein sequence ID" value="PZX07700.1"/>
    <property type="molecule type" value="Genomic_DNA"/>
</dbReference>
<evidence type="ECO:0000256" key="5">
    <source>
        <dbReference type="ARBA" id="ARBA00022498"/>
    </source>
</evidence>
<dbReference type="SUPFAM" id="SSF48179">
    <property type="entry name" value="6-phosphogluconate dehydrogenase C-terminal domain-like"/>
    <property type="match status" value="1"/>
</dbReference>
<dbReference type="GO" id="GO:0008977">
    <property type="term" value="F:prephenate dehydrogenase (NAD+) activity"/>
    <property type="evidence" value="ECO:0007669"/>
    <property type="project" value="UniProtKB-EC"/>
</dbReference>
<dbReference type="EC" id="1.3.1.12" evidence="3"/>
<dbReference type="FunFam" id="3.40.50.720:FF:000208">
    <property type="entry name" value="Prephenate dehydrogenase"/>
    <property type="match status" value="1"/>
</dbReference>
<dbReference type="FunFam" id="1.10.3660.10:FF:000003">
    <property type="entry name" value="Prephenate dehydrogenase"/>
    <property type="match status" value="1"/>
</dbReference>
<dbReference type="InterPro" id="IPR045865">
    <property type="entry name" value="ACT-like_dom_sf"/>
</dbReference>
<dbReference type="InterPro" id="IPR008927">
    <property type="entry name" value="6-PGluconate_DH-like_C_sf"/>
</dbReference>
<dbReference type="UniPathway" id="UPA00122">
    <property type="reaction ID" value="UER00961"/>
</dbReference>
<accession>A0A2W7MLP2</accession>
<evidence type="ECO:0000256" key="10">
    <source>
        <dbReference type="ARBA" id="ARBA00049260"/>
    </source>
</evidence>
<evidence type="ECO:0000256" key="3">
    <source>
        <dbReference type="ARBA" id="ARBA00012068"/>
    </source>
</evidence>
<dbReference type="InterPro" id="IPR046825">
    <property type="entry name" value="PDH_C"/>
</dbReference>
<comment type="caution">
    <text evidence="13">The sequence shown here is derived from an EMBL/GenBank/DDBJ whole genome shotgun (WGS) entry which is preliminary data.</text>
</comment>
<dbReference type="PANTHER" id="PTHR21363">
    <property type="entry name" value="PREPHENATE DEHYDROGENASE"/>
    <property type="match status" value="1"/>
</dbReference>
<comment type="catalytic activity">
    <reaction evidence="10">
        <text>prephenate + NAD(+) = 3-(4-hydroxyphenyl)pyruvate + CO2 + NADH</text>
        <dbReference type="Rhea" id="RHEA:13869"/>
        <dbReference type="ChEBI" id="CHEBI:16526"/>
        <dbReference type="ChEBI" id="CHEBI:29934"/>
        <dbReference type="ChEBI" id="CHEBI:36242"/>
        <dbReference type="ChEBI" id="CHEBI:57540"/>
        <dbReference type="ChEBI" id="CHEBI:57945"/>
        <dbReference type="EC" id="1.3.1.12"/>
    </reaction>
</comment>
<evidence type="ECO:0000256" key="6">
    <source>
        <dbReference type="ARBA" id="ARBA00022605"/>
    </source>
</evidence>
<dbReference type="SUPFAM" id="SSF55021">
    <property type="entry name" value="ACT-like"/>
    <property type="match status" value="1"/>
</dbReference>
<dbReference type="NCBIfam" id="NF005107">
    <property type="entry name" value="PRK06545.1-5"/>
    <property type="match status" value="1"/>
</dbReference>
<keyword evidence="8" id="KW-0520">NAD</keyword>
<dbReference type="InterPro" id="IPR002912">
    <property type="entry name" value="ACT_dom"/>
</dbReference>
<evidence type="ECO:0000313" key="14">
    <source>
        <dbReference type="Proteomes" id="UP000248646"/>
    </source>
</evidence>
<keyword evidence="5" id="KW-0827">Tyrosine biosynthesis</keyword>
<evidence type="ECO:0000256" key="1">
    <source>
        <dbReference type="ARBA" id="ARBA00005067"/>
    </source>
</evidence>
<dbReference type="OrthoDB" id="9802008at2"/>
<keyword evidence="14" id="KW-1185">Reference proteome</keyword>
<dbReference type="Pfam" id="PF20463">
    <property type="entry name" value="PDH_C"/>
    <property type="match status" value="1"/>
</dbReference>
<sequence>MKQTILIIGLGLIGGSLALGLKRNKDVSIIGYDADSHTLRTAKRIAVIDEMAMQIKDATEFADIIIFATPVNETIRLMSEMSNWQLKDQVIVTDTGSTKNEIMNAAIQLKEAGITFVGGHPMAGSHKSGVEAARAHLFENAYYMLTPFEDENEEKVKVLSDLLQVTKAKIVQVNAKEHDHMTAVVSHFPHLIAASLVHQLAGENKAFPFTKQLAAGGFRDLTRIASSNPIMWRDITVQNRNELSNQLNMWTNEMIRLQNLLLHADAEDIEAYFSTAKQVRDELPITTQGAMFAVYDLYVDVPDYSGVISEVIGYLAKDNINITNLRIVETREDIFGILVISFQTMDDRAKAVTCIAQNTTFETYIS</sequence>